<dbReference type="AlphaFoldDB" id="A0A2S6Z883"/>
<dbReference type="InterPro" id="IPR025402">
    <property type="entry name" value="DMP19_C"/>
</dbReference>
<organism evidence="2 3">
    <name type="scientific">Xanthomonas arboricola pv. populi</name>
    <dbReference type="NCBI Taxonomy" id="487823"/>
    <lineage>
        <taxon>Bacteria</taxon>
        <taxon>Pseudomonadati</taxon>
        <taxon>Pseudomonadota</taxon>
        <taxon>Gammaproteobacteria</taxon>
        <taxon>Lysobacterales</taxon>
        <taxon>Lysobacteraceae</taxon>
        <taxon>Xanthomonas</taxon>
    </lineage>
</organism>
<sequence length="276" mass="30542">MDSCMPAIPSTAIIVSRNSLESDDVSAPIQSNISVVNALLDQWLRPDEIAADAMCSYYVDVYEAQMDNGGFAQFVYNCNADLAIMQQVGRGLEAMQATQHAAIYAASCAQLEQMDDASLQAFMDGEYFGDNPTRDALDQHDDAYYALADTEDLAVLHANWLRTHPQLVALSIPEMQAEIDRRAASIADREARVAAALENEPRYLKLIRHLCREGGHTLDRVTAGDPSHDYHGTHVLAWHFLTDRGHFYLLDLDGRARMYNADSHALIAEIDAPAEA</sequence>
<name>A0A2S6Z883_9XANT</name>
<dbReference type="Gene3D" id="1.20.1420.60">
    <property type="match status" value="1"/>
</dbReference>
<evidence type="ECO:0000313" key="3">
    <source>
        <dbReference type="Proteomes" id="UP000238270"/>
    </source>
</evidence>
<dbReference type="Pfam" id="PF14300">
    <property type="entry name" value="DMP19"/>
    <property type="match status" value="1"/>
</dbReference>
<comment type="caution">
    <text evidence="2">The sequence shown here is derived from an EMBL/GenBank/DDBJ whole genome shotgun (WGS) entry which is preliminary data.</text>
</comment>
<accession>A0A2S6Z883</accession>
<dbReference type="Proteomes" id="UP000238270">
    <property type="component" value="Unassembled WGS sequence"/>
</dbReference>
<protein>
    <recommendedName>
        <fullName evidence="1">DNA mimic protein DMP19 C-terminal domain-containing protein</fullName>
    </recommendedName>
</protein>
<gene>
    <name evidence="2" type="ORF">XaplCFBP3122_04865</name>
</gene>
<evidence type="ECO:0000259" key="1">
    <source>
        <dbReference type="Pfam" id="PF14300"/>
    </source>
</evidence>
<feature type="domain" description="DNA mimic protein DMP19 C-terminal" evidence="1">
    <location>
        <begin position="48"/>
        <end position="164"/>
    </location>
</feature>
<evidence type="ECO:0000313" key="2">
    <source>
        <dbReference type="EMBL" id="PPT77966.1"/>
    </source>
</evidence>
<proteinExistence type="predicted"/>
<reference evidence="2 3" key="1">
    <citation type="submission" date="2016-08" db="EMBL/GenBank/DDBJ databases">
        <title>Evolution of the type three secretion system and type three effector repertoires in Xanthomonas.</title>
        <authorList>
            <person name="Merda D."/>
            <person name="Briand M."/>
            <person name="Bosis E."/>
            <person name="Rousseau C."/>
            <person name="Portier P."/>
            <person name="Jacques M.-A."/>
            <person name="Fischer-Le Saux M."/>
        </authorList>
    </citation>
    <scope>NUCLEOTIDE SEQUENCE [LARGE SCALE GENOMIC DNA]</scope>
    <source>
        <strain evidence="2 3">CFBP 3122</strain>
    </source>
</reference>
<dbReference type="EMBL" id="MIGV01000003">
    <property type="protein sequence ID" value="PPT77966.1"/>
    <property type="molecule type" value="Genomic_DNA"/>
</dbReference>